<gene>
    <name evidence="1" type="ORF">DPMN_120333</name>
</gene>
<comment type="caution">
    <text evidence="1">The sequence shown here is derived from an EMBL/GenBank/DDBJ whole genome shotgun (WGS) entry which is preliminary data.</text>
</comment>
<dbReference type="EMBL" id="JAIWYP010000005">
    <property type="protein sequence ID" value="KAH3818611.1"/>
    <property type="molecule type" value="Genomic_DNA"/>
</dbReference>
<accession>A0A9D4GJK2</accession>
<evidence type="ECO:0000313" key="2">
    <source>
        <dbReference type="Proteomes" id="UP000828390"/>
    </source>
</evidence>
<reference evidence="1" key="2">
    <citation type="submission" date="2020-11" db="EMBL/GenBank/DDBJ databases">
        <authorList>
            <person name="McCartney M.A."/>
            <person name="Auch B."/>
            <person name="Kono T."/>
            <person name="Mallez S."/>
            <person name="Becker A."/>
            <person name="Gohl D.M."/>
            <person name="Silverstein K.A.T."/>
            <person name="Koren S."/>
            <person name="Bechman K.B."/>
            <person name="Herman A."/>
            <person name="Abrahante J.E."/>
            <person name="Garbe J."/>
        </authorList>
    </citation>
    <scope>NUCLEOTIDE SEQUENCE</scope>
    <source>
        <strain evidence="1">Duluth1</strain>
        <tissue evidence="1">Whole animal</tissue>
    </source>
</reference>
<organism evidence="1 2">
    <name type="scientific">Dreissena polymorpha</name>
    <name type="common">Zebra mussel</name>
    <name type="synonym">Mytilus polymorpha</name>
    <dbReference type="NCBI Taxonomy" id="45954"/>
    <lineage>
        <taxon>Eukaryota</taxon>
        <taxon>Metazoa</taxon>
        <taxon>Spiralia</taxon>
        <taxon>Lophotrochozoa</taxon>
        <taxon>Mollusca</taxon>
        <taxon>Bivalvia</taxon>
        <taxon>Autobranchia</taxon>
        <taxon>Heteroconchia</taxon>
        <taxon>Euheterodonta</taxon>
        <taxon>Imparidentia</taxon>
        <taxon>Neoheterodontei</taxon>
        <taxon>Myida</taxon>
        <taxon>Dreissenoidea</taxon>
        <taxon>Dreissenidae</taxon>
        <taxon>Dreissena</taxon>
    </lineage>
</organism>
<keyword evidence="2" id="KW-1185">Reference proteome</keyword>
<evidence type="ECO:0000313" key="1">
    <source>
        <dbReference type="EMBL" id="KAH3818611.1"/>
    </source>
</evidence>
<proteinExistence type="predicted"/>
<name>A0A9D4GJK2_DREPO</name>
<protein>
    <submittedName>
        <fullName evidence="1">Uncharacterized protein</fullName>
    </submittedName>
</protein>
<sequence length="67" mass="7177">MPYVSWSCMPSISPCISGRLSGSLTGLQTHSCRTSPCTLPIVQQGGNSTITTSRFTENSVSPKQLRC</sequence>
<reference evidence="1" key="1">
    <citation type="journal article" date="2019" name="bioRxiv">
        <title>The Genome of the Zebra Mussel, Dreissena polymorpha: A Resource for Invasive Species Research.</title>
        <authorList>
            <person name="McCartney M.A."/>
            <person name="Auch B."/>
            <person name="Kono T."/>
            <person name="Mallez S."/>
            <person name="Zhang Y."/>
            <person name="Obille A."/>
            <person name="Becker A."/>
            <person name="Abrahante J.E."/>
            <person name="Garbe J."/>
            <person name="Badalamenti J.P."/>
            <person name="Herman A."/>
            <person name="Mangelson H."/>
            <person name="Liachko I."/>
            <person name="Sullivan S."/>
            <person name="Sone E.D."/>
            <person name="Koren S."/>
            <person name="Silverstein K.A.T."/>
            <person name="Beckman K.B."/>
            <person name="Gohl D.M."/>
        </authorList>
    </citation>
    <scope>NUCLEOTIDE SEQUENCE</scope>
    <source>
        <strain evidence="1">Duluth1</strain>
        <tissue evidence="1">Whole animal</tissue>
    </source>
</reference>
<dbReference type="AlphaFoldDB" id="A0A9D4GJK2"/>
<dbReference type="Proteomes" id="UP000828390">
    <property type="component" value="Unassembled WGS sequence"/>
</dbReference>